<evidence type="ECO:0000313" key="2">
    <source>
        <dbReference type="EMBL" id="TQF03494.1"/>
    </source>
</evidence>
<dbReference type="OrthoDB" id="123261at2"/>
<accession>A0A540W566</accession>
<keyword evidence="1" id="KW-1133">Transmembrane helix</keyword>
<dbReference type="Pfam" id="PF11755">
    <property type="entry name" value="DUF3311"/>
    <property type="match status" value="1"/>
</dbReference>
<evidence type="ECO:0000313" key="3">
    <source>
        <dbReference type="Proteomes" id="UP000319103"/>
    </source>
</evidence>
<feature type="transmembrane region" description="Helical" evidence="1">
    <location>
        <begin position="55"/>
        <end position="77"/>
    </location>
</feature>
<keyword evidence="1" id="KW-0812">Transmembrane</keyword>
<keyword evidence="3" id="KW-1185">Reference proteome</keyword>
<dbReference type="InterPro" id="IPR021741">
    <property type="entry name" value="DUF3311"/>
</dbReference>
<name>A0A540W566_9ACTN</name>
<comment type="caution">
    <text evidence="2">The sequence shown here is derived from an EMBL/GenBank/DDBJ whole genome shotgun (WGS) entry which is preliminary data.</text>
</comment>
<evidence type="ECO:0000256" key="1">
    <source>
        <dbReference type="SAM" id="Phobius"/>
    </source>
</evidence>
<dbReference type="RefSeq" id="WP_141634127.1">
    <property type="nucleotide sequence ID" value="NZ_VIGB01000003.1"/>
</dbReference>
<feature type="transmembrane region" description="Helical" evidence="1">
    <location>
        <begin position="23"/>
        <end position="43"/>
    </location>
</feature>
<keyword evidence="1" id="KW-0472">Membrane</keyword>
<dbReference type="AlphaFoldDB" id="A0A540W566"/>
<proteinExistence type="predicted"/>
<dbReference type="EMBL" id="VIGB01000003">
    <property type="protein sequence ID" value="TQF03494.1"/>
    <property type="molecule type" value="Genomic_DNA"/>
</dbReference>
<reference evidence="2 3" key="1">
    <citation type="submission" date="2019-06" db="EMBL/GenBank/DDBJ databases">
        <title>Description of Kitasatospora acidophila sp. nov. isolated from pine grove soil, and reclassification of Streptomyces novaecaesareae to Kitasatospora novaeceasareae comb. nov.</title>
        <authorList>
            <person name="Kim M.J."/>
        </authorList>
    </citation>
    <scope>NUCLEOTIDE SEQUENCE [LARGE SCALE GENOMIC DNA]</scope>
    <source>
        <strain evidence="2 3">MMS16-CNU292</strain>
    </source>
</reference>
<organism evidence="2 3">
    <name type="scientific">Kitasatospora acidiphila</name>
    <dbReference type="NCBI Taxonomy" id="2567942"/>
    <lineage>
        <taxon>Bacteria</taxon>
        <taxon>Bacillati</taxon>
        <taxon>Actinomycetota</taxon>
        <taxon>Actinomycetes</taxon>
        <taxon>Kitasatosporales</taxon>
        <taxon>Streptomycetaceae</taxon>
        <taxon>Kitasatospora</taxon>
    </lineage>
</organism>
<sequence>MSTDPDVPSAPPGALPVVTPARVLAGIALAVPVVALLWVSSYSRMTPALGGVPFFYWYQILWIPVSALFTGSAYLLLNHDAKQRKAATAIRMGGEPR</sequence>
<dbReference type="Proteomes" id="UP000319103">
    <property type="component" value="Unassembled WGS sequence"/>
</dbReference>
<protein>
    <submittedName>
        <fullName evidence="2">DUF3311 domain-containing protein</fullName>
    </submittedName>
</protein>
<gene>
    <name evidence="2" type="ORF">E6W39_16220</name>
</gene>